<dbReference type="InterPro" id="IPR041685">
    <property type="entry name" value="AAA_GajA/Old/RecF-like"/>
</dbReference>
<dbReference type="PANTHER" id="PTHR43581:SF2">
    <property type="entry name" value="EXCINUCLEASE ATPASE SUBUNIT"/>
    <property type="match status" value="1"/>
</dbReference>
<feature type="domain" description="Endonuclease GajA/Old nuclease/RecF-like AAA" evidence="2">
    <location>
        <begin position="54"/>
        <end position="156"/>
    </location>
</feature>
<feature type="compositionally biased region" description="Polar residues" evidence="1">
    <location>
        <begin position="14"/>
        <end position="27"/>
    </location>
</feature>
<keyword evidence="4" id="KW-0378">Hydrolase</keyword>
<evidence type="ECO:0000259" key="3">
    <source>
        <dbReference type="Pfam" id="PF20469"/>
    </source>
</evidence>
<keyword evidence="4" id="KW-0614">Plasmid</keyword>
<dbReference type="AlphaFoldDB" id="A0A7L9F0T1"/>
<sequence length="798" mass="88673">MSLSSVTGRPHGGTMTTDQISASSLTDSPPLIPAGPSPKAAVAIDTPPLRLACLEVCNFRRLAKTRLELDEVTTILVGANNSGKTSLLTVLRNFLSESPGFRAFDISLSQWAKLREVCHRWEALDEDPTTDSKDAESWEAEYQELQACMPFIDLWFDAKEGAYSHVAPFITSLKWSGGAVGVRVRLEPVADANELRNLAWRYREARAPVRELPKDGHAWPIDLLDYWLRHSADLRRIAAYRLDPVKGPLADKSRRDLQELPLGSQPIELQHLRKLIRVDFVPAQRGLGAEEDEMRSESASSRPGLFSSQLMKFARQHLNVAPSGHGHREDLVKAVANAQADLDKSIYKALKPAMEDVEILGYPGLHDPHQFHFRTRIQTADLLAHSTAVQYLLDKTAVDESLPEHSIGLGYQNLQSLSFMLVSFRAARLNPPQGSPAAVHLVMVEEPEAHLHVQVQRNFSKNAHELIRPKEHVHSYLRSQLLISTHSSHLAHGDNFTRLRYVRRVASTGLGAKPSTQVVNLGDAFGEDAPTRTFAERYFQVQHTDLLFADAAIFVEGTAERMLVPLFIERDFPKLAKKYVSFLDIGGSHAHRLKPLVERLGIPTIVITDLDPVLPTRTDKGRLVRAAVHIAGQEKLECGNDTLTSWHPMLAEFQAFGKPTPAQLVWTSDTGAQVRFAWQLPVAAASEQWPSSFEDSLVLSNIDWFKALEEEVDPITAAKVKHRGTLAKVIGLVLDYPDHAELLKELHAMLRGSFSKGDFAATLFERLNAGQDLKCPAYITDALTWLSGQLNVTAGETP</sequence>
<dbReference type="Pfam" id="PF13175">
    <property type="entry name" value="AAA_15"/>
    <property type="match status" value="2"/>
</dbReference>
<proteinExistence type="predicted"/>
<reference evidence="4" key="1">
    <citation type="journal article" date="2021" name="Antimicrob. Agents Chemother.">
        <title>Epidemic territorial spread of IncP-2-type VIM-2 carbapenemase-encoding megaplasmids in nosocomial Pseudomonas aeruginosa populations.</title>
        <authorList>
            <person name="Urbanowicz P."/>
            <person name="Bitar I."/>
            <person name="Izdebski R."/>
            <person name="Baraniak A."/>
            <person name="Literacka E."/>
            <person name="Hrabak J."/>
            <person name="Gniadkowski M."/>
        </authorList>
    </citation>
    <scope>NUCLEOTIDE SEQUENCE</scope>
    <source>
        <strain evidence="4">NMI804/03</strain>
    </source>
</reference>
<evidence type="ECO:0000259" key="2">
    <source>
        <dbReference type="Pfam" id="PF13175"/>
    </source>
</evidence>
<name>A0A7L9F0T1_PSEAI</name>
<dbReference type="SUPFAM" id="SSF52540">
    <property type="entry name" value="P-loop containing nucleoside triphosphate hydrolases"/>
    <property type="match status" value="1"/>
</dbReference>
<dbReference type="GO" id="GO:0004519">
    <property type="term" value="F:endonuclease activity"/>
    <property type="evidence" value="ECO:0007669"/>
    <property type="project" value="UniProtKB-KW"/>
</dbReference>
<protein>
    <submittedName>
        <fullName evidence="4">ATP-dependent endonuclease</fullName>
    </submittedName>
</protein>
<dbReference type="InterPro" id="IPR034139">
    <property type="entry name" value="TOPRIM_OLD"/>
</dbReference>
<feature type="region of interest" description="Disordered" evidence="1">
    <location>
        <begin position="1"/>
        <end position="39"/>
    </location>
</feature>
<evidence type="ECO:0000313" key="4">
    <source>
        <dbReference type="EMBL" id="QOJ72536.1"/>
    </source>
</evidence>
<organism evidence="4">
    <name type="scientific">Pseudomonas aeruginosa</name>
    <dbReference type="NCBI Taxonomy" id="287"/>
    <lineage>
        <taxon>Bacteria</taxon>
        <taxon>Pseudomonadati</taxon>
        <taxon>Pseudomonadota</taxon>
        <taxon>Gammaproteobacteria</taxon>
        <taxon>Pseudomonadales</taxon>
        <taxon>Pseudomonadaceae</taxon>
        <taxon>Pseudomonas</taxon>
    </lineage>
</organism>
<dbReference type="CDD" id="cd01026">
    <property type="entry name" value="TOPRIM_OLD"/>
    <property type="match status" value="1"/>
</dbReference>
<feature type="domain" description="Endonuclease GajA/Old nuclease/RecF-like AAA" evidence="2">
    <location>
        <begin position="274"/>
        <end position="491"/>
    </location>
</feature>
<keyword evidence="4" id="KW-0540">Nuclease</keyword>
<dbReference type="PANTHER" id="PTHR43581">
    <property type="entry name" value="ATP/GTP PHOSPHATASE"/>
    <property type="match status" value="1"/>
</dbReference>
<dbReference type="InterPro" id="IPR051396">
    <property type="entry name" value="Bact_Antivir_Def_Nuclease"/>
</dbReference>
<evidence type="ECO:0000256" key="1">
    <source>
        <dbReference type="SAM" id="MobiDB-lite"/>
    </source>
</evidence>
<dbReference type="Pfam" id="PF20469">
    <property type="entry name" value="OLD-like_TOPRIM"/>
    <property type="match status" value="1"/>
</dbReference>
<geneLocation type="plasmid" evidence="4">
    <name>pPUV-1</name>
</geneLocation>
<dbReference type="InterPro" id="IPR027417">
    <property type="entry name" value="P-loop_NTPase"/>
</dbReference>
<dbReference type="Gene3D" id="3.40.50.300">
    <property type="entry name" value="P-loop containing nucleotide triphosphate hydrolases"/>
    <property type="match status" value="1"/>
</dbReference>
<dbReference type="EMBL" id="MT732179">
    <property type="protein sequence ID" value="QOJ72536.1"/>
    <property type="molecule type" value="Genomic_DNA"/>
</dbReference>
<accession>A0A7L9F0T1</accession>
<keyword evidence="4" id="KW-0255">Endonuclease</keyword>
<feature type="domain" description="OLD protein-like TOPRIM" evidence="3">
    <location>
        <begin position="547"/>
        <end position="611"/>
    </location>
</feature>